<gene>
    <name evidence="3" type="ORF">SSX86_022640</name>
</gene>
<dbReference type="Pfam" id="PF05699">
    <property type="entry name" value="Dimer_Tnp_hAT"/>
    <property type="match status" value="1"/>
</dbReference>
<accession>A0AAP0CPM0</accession>
<dbReference type="EMBL" id="JBCNJP010000023">
    <property type="protein sequence ID" value="KAK9057802.1"/>
    <property type="molecule type" value="Genomic_DNA"/>
</dbReference>
<dbReference type="AlphaFoldDB" id="A0AAP0CPM0"/>
<feature type="domain" description="TTF-type" evidence="2">
    <location>
        <begin position="88"/>
        <end position="186"/>
    </location>
</feature>
<proteinExistence type="predicted"/>
<dbReference type="SUPFAM" id="SSF53098">
    <property type="entry name" value="Ribonuclease H-like"/>
    <property type="match status" value="1"/>
</dbReference>
<dbReference type="InterPro" id="IPR012337">
    <property type="entry name" value="RNaseH-like_sf"/>
</dbReference>
<comment type="caution">
    <text evidence="3">The sequence shown here is derived from an EMBL/GenBank/DDBJ whole genome shotgun (WGS) entry which is preliminary data.</text>
</comment>
<dbReference type="Pfam" id="PF14291">
    <property type="entry name" value="DUF4371"/>
    <property type="match status" value="1"/>
</dbReference>
<dbReference type="InterPro" id="IPR006580">
    <property type="entry name" value="Znf_TTF"/>
</dbReference>
<dbReference type="PANTHER" id="PTHR11697:SF230">
    <property type="entry name" value="ZINC FINGER, MYM DOMAIN CONTAINING 1"/>
    <property type="match status" value="1"/>
</dbReference>
<name>A0AAP0CPM0_9ASTR</name>
<dbReference type="InterPro" id="IPR025398">
    <property type="entry name" value="DUF4371"/>
</dbReference>
<evidence type="ECO:0000313" key="4">
    <source>
        <dbReference type="Proteomes" id="UP001408789"/>
    </source>
</evidence>
<feature type="region of interest" description="Disordered" evidence="1">
    <location>
        <begin position="1"/>
        <end position="33"/>
    </location>
</feature>
<reference evidence="3 4" key="1">
    <citation type="submission" date="2024-04" db="EMBL/GenBank/DDBJ databases">
        <title>The reference genome of an endangered Asteraceae, Deinandra increscens subsp. villosa, native to the Central Coast of California.</title>
        <authorList>
            <person name="Guilliams M."/>
            <person name="Hasenstab-Lehman K."/>
            <person name="Meyer R."/>
            <person name="Mcevoy S."/>
        </authorList>
    </citation>
    <scope>NUCLEOTIDE SEQUENCE [LARGE SCALE GENOMIC DNA]</scope>
    <source>
        <tissue evidence="3">Leaf</tissue>
    </source>
</reference>
<protein>
    <recommendedName>
        <fullName evidence="2">TTF-type domain-containing protein</fullName>
    </recommendedName>
</protein>
<feature type="compositionally biased region" description="Basic and acidic residues" evidence="1">
    <location>
        <begin position="1"/>
        <end position="11"/>
    </location>
</feature>
<keyword evidence="4" id="KW-1185">Reference proteome</keyword>
<organism evidence="3 4">
    <name type="scientific">Deinandra increscens subsp. villosa</name>
    <dbReference type="NCBI Taxonomy" id="3103831"/>
    <lineage>
        <taxon>Eukaryota</taxon>
        <taxon>Viridiplantae</taxon>
        <taxon>Streptophyta</taxon>
        <taxon>Embryophyta</taxon>
        <taxon>Tracheophyta</taxon>
        <taxon>Spermatophyta</taxon>
        <taxon>Magnoliopsida</taxon>
        <taxon>eudicotyledons</taxon>
        <taxon>Gunneridae</taxon>
        <taxon>Pentapetalae</taxon>
        <taxon>asterids</taxon>
        <taxon>campanulids</taxon>
        <taxon>Asterales</taxon>
        <taxon>Asteraceae</taxon>
        <taxon>Asteroideae</taxon>
        <taxon>Heliantheae alliance</taxon>
        <taxon>Madieae</taxon>
        <taxon>Madiinae</taxon>
        <taxon>Deinandra</taxon>
    </lineage>
</organism>
<dbReference type="SMART" id="SM00597">
    <property type="entry name" value="ZnF_TTF"/>
    <property type="match status" value="1"/>
</dbReference>
<dbReference type="InterPro" id="IPR055298">
    <property type="entry name" value="AtLOH3-like"/>
</dbReference>
<evidence type="ECO:0000256" key="1">
    <source>
        <dbReference type="SAM" id="MobiDB-lite"/>
    </source>
</evidence>
<evidence type="ECO:0000313" key="3">
    <source>
        <dbReference type="EMBL" id="KAK9057802.1"/>
    </source>
</evidence>
<dbReference type="InterPro" id="IPR008906">
    <property type="entry name" value="HATC_C_dom"/>
</dbReference>
<sequence>MEKYYKRKEPSSDENPYENPSNEVPRPISTPSMPKLVDLDKLPWDPAERIRILDYHPNQRDIVRRKYWSNGPCQPRGHDFPKKKIGNKERRFVPTWFDRYGNWLEYSVKEDKAFCLCCYLCRDYVGIGIANEGGRDAFMTVGFNSWNKTERFDRHVGGVNSFHNKALRRCEDLVNQTQSIAVALHKQDDIMKKENRIRLNATIEACRFCLKCALPFCGHDESETSSFKGIFLELMDLILSQNEELKRLPKAPGNNKYLSPSTQKDVAHCFEEEVLKSIFNEIGDDVFALLVDESSDVSRKEQMAIVLRYVDAHGLIKERFVGLVHVMETSSLVLKSTIGTFFAKYKLSLKQLRGQGYDGASNMRGEFNGLKAKILEENKSAYYVHCFAHQLQLVVVAVARKHVGVEKFFDKVNILMNVVCASCKRKDIFREVEREEIEKEIVSGLTETGSGLNQELSLTRPGDTRWNSHYKTLTRLIDLFSTIVKVLERIANGSSNDSSKSQADGILEYLESFDFVFHLHLMSHILGLTDMLSRALQKKDQDILGAVSFVGSTKESLQNYREVGFDSLLQKVSSFCEKHDIKVLNMAQDYVSSRPRTQRNKITNQHYFKFDCFNTVMDRLIQEFGDRFNEVNTELLKNIAAFSPCDSFSNFDASRLLRLSEFYPYDFGVGEKIMLEHQLGSYHHNVLQDKKFANLNGIADLAKVMVETRKHISYHLVYRLLKLALVLPVATATVERSFSAMKRVKSSLRNRIGDDFLNACVICAVEKDELANVINEDVIERFQKMKSRRGQL</sequence>
<dbReference type="PANTHER" id="PTHR11697">
    <property type="entry name" value="GENERAL TRANSCRIPTION FACTOR 2-RELATED ZINC FINGER PROTEIN"/>
    <property type="match status" value="1"/>
</dbReference>
<evidence type="ECO:0000259" key="2">
    <source>
        <dbReference type="SMART" id="SM00597"/>
    </source>
</evidence>
<dbReference type="GO" id="GO:0046983">
    <property type="term" value="F:protein dimerization activity"/>
    <property type="evidence" value="ECO:0007669"/>
    <property type="project" value="InterPro"/>
</dbReference>
<dbReference type="Proteomes" id="UP001408789">
    <property type="component" value="Unassembled WGS sequence"/>
</dbReference>